<dbReference type="RefSeq" id="WP_020931381.1">
    <property type="nucleotide sequence ID" value="NZ_BHXC01000007.1"/>
</dbReference>
<dbReference type="InterPro" id="IPR007331">
    <property type="entry name" value="Htaa"/>
</dbReference>
<protein>
    <recommendedName>
        <fullName evidence="4">Htaa domain-containing protein</fullName>
    </recommendedName>
</protein>
<comment type="caution">
    <text evidence="5">The sequence shown here is derived from an EMBL/GenBank/DDBJ whole genome shotgun (WGS) entry which is preliminary data.</text>
</comment>
<name>A0A401RDH2_STRNR</name>
<dbReference type="EMBL" id="BHXC01000007">
    <property type="protein sequence ID" value="GCB95671.1"/>
    <property type="molecule type" value="Genomic_DNA"/>
</dbReference>
<keyword evidence="2" id="KW-0472">Membrane</keyword>
<evidence type="ECO:0000313" key="5">
    <source>
        <dbReference type="EMBL" id="GCB95671.1"/>
    </source>
</evidence>
<dbReference type="Pfam" id="PF04213">
    <property type="entry name" value="HtaA"/>
    <property type="match status" value="2"/>
</dbReference>
<feature type="domain" description="Htaa" evidence="4">
    <location>
        <begin position="243"/>
        <end position="393"/>
    </location>
</feature>
<dbReference type="AlphaFoldDB" id="A0A401RDH2"/>
<evidence type="ECO:0000313" key="6">
    <source>
        <dbReference type="Proteomes" id="UP000288351"/>
    </source>
</evidence>
<keyword evidence="3" id="KW-0732">Signal</keyword>
<keyword evidence="2" id="KW-1133">Transmembrane helix</keyword>
<feature type="chain" id="PRO_5019160684" description="Htaa domain-containing protein" evidence="3">
    <location>
        <begin position="39"/>
        <end position="478"/>
    </location>
</feature>
<feature type="transmembrane region" description="Helical" evidence="2">
    <location>
        <begin position="442"/>
        <end position="460"/>
    </location>
</feature>
<gene>
    <name evidence="5" type="ORF">SALB_08478</name>
</gene>
<accession>A0A401RDH2</accession>
<feature type="region of interest" description="Disordered" evidence="1">
    <location>
        <begin position="216"/>
        <end position="242"/>
    </location>
</feature>
<feature type="compositionally biased region" description="Low complexity" evidence="1">
    <location>
        <begin position="418"/>
        <end position="436"/>
    </location>
</feature>
<feature type="signal peptide" evidence="3">
    <location>
        <begin position="1"/>
        <end position="38"/>
    </location>
</feature>
<sequence>MPPSTRSRRFPRPPLAGLVLLLSAAVLLALLPATTARAAARTVQGGRLDWGVKTSFQSYVTGPVAHGSYTLAGGATTVGASQFRFPSAQGAYDAASGTFAASFAGAVRFLGHRRDDGTHQLGLTLSRPAVRIAGDHGTLYLDVSARAKDSGTLDVTRRVPFATLALGGIDLHGDGDAVTLRRLPATLTVEGAASFAGYYPAGTALDPVSLSADVERARTGAPSPRATRHTDPEPGRTTGGFRDGAVDWGVRRTFREYVTGTLTRGRWQVAGGARDGGALFRFAGGRGTYDAQRQLLTAEFTGSVHFTGGHGLDLALSAPSVTVETGRGTLRADVSHDGRTTRNAPLVTFAAERLAARDGLVRLTEVPTTLTAQGAEAFGGLYAPGTAMDPLSLAIALGPSAELPALPDPGSEPKPETTTRAADAAEATDAVAGTAGTGSSTGLVVAMVAATVALLAGVALHRGRTRRRAASPAPNDRP</sequence>
<keyword evidence="2" id="KW-0812">Transmembrane</keyword>
<reference evidence="5 6" key="1">
    <citation type="journal article" date="2019" name="Microbiol. Resour. Announc.">
        <title>Draft Genome Sequence of the Most Traditional epsilon-Poly-l-Lysine Producer, Streptomyces albulus NBRC14147.</title>
        <authorList>
            <person name="Yamanaka K."/>
            <person name="Hamano Y."/>
        </authorList>
    </citation>
    <scope>NUCLEOTIDE SEQUENCE [LARGE SCALE GENOMIC DNA]</scope>
    <source>
        <strain evidence="5 6">NBRC 14147</strain>
    </source>
</reference>
<feature type="domain" description="Htaa" evidence="4">
    <location>
        <begin position="46"/>
        <end position="211"/>
    </location>
</feature>
<evidence type="ECO:0000259" key="4">
    <source>
        <dbReference type="Pfam" id="PF04213"/>
    </source>
</evidence>
<feature type="region of interest" description="Disordered" evidence="1">
    <location>
        <begin position="402"/>
        <end position="436"/>
    </location>
</feature>
<dbReference type="Proteomes" id="UP000288351">
    <property type="component" value="Unassembled WGS sequence"/>
</dbReference>
<proteinExistence type="predicted"/>
<evidence type="ECO:0000256" key="1">
    <source>
        <dbReference type="SAM" id="MobiDB-lite"/>
    </source>
</evidence>
<evidence type="ECO:0000256" key="2">
    <source>
        <dbReference type="SAM" id="Phobius"/>
    </source>
</evidence>
<organism evidence="5 6">
    <name type="scientific">Streptomyces noursei</name>
    <name type="common">Streptomyces albulus</name>
    <dbReference type="NCBI Taxonomy" id="1971"/>
    <lineage>
        <taxon>Bacteria</taxon>
        <taxon>Bacillati</taxon>
        <taxon>Actinomycetota</taxon>
        <taxon>Actinomycetes</taxon>
        <taxon>Kitasatosporales</taxon>
        <taxon>Streptomycetaceae</taxon>
        <taxon>Streptomyces</taxon>
    </lineage>
</organism>
<evidence type="ECO:0000256" key="3">
    <source>
        <dbReference type="SAM" id="SignalP"/>
    </source>
</evidence>